<feature type="region of interest" description="Disordered" evidence="1">
    <location>
        <begin position="191"/>
        <end position="215"/>
    </location>
</feature>
<feature type="domain" description="Spindle pole body-associated protein cut12" evidence="2">
    <location>
        <begin position="75"/>
        <end position="149"/>
    </location>
</feature>
<sequence>MSARIVDFPPSPTKGILLTPGTVGGRGKTVTFGDHIRDNDSGKSEQATVEEIEPGRKRVDPFDALEASESCEKKPEYPTGRYWKREYDIYRENTSKELRKLITKQKAAKSFAREKDDQCSALSEELQRERQNVRRLESRALELEMAMKGLQAQLADRRQSDTSRNTRYAAVESSSVSPLLTSFEQVVSPHTLKADTKQGEQSSTAPNIRELPKRPLLRARHDSLDPEVPGIVGDQTSATHKALYKSNVSAVGVSETGTSLPYRAEEAKENSSQPMQTDDNNGPADVPKSVVSREGEVIPPDRVAAARARLAARRQQRIAA</sequence>
<keyword evidence="4" id="KW-1185">Reference proteome</keyword>
<dbReference type="InterPro" id="IPR021589">
    <property type="entry name" value="Cut12"/>
</dbReference>
<reference evidence="3 4" key="1">
    <citation type="journal article" date="2016" name="Sci. Rep.">
        <title>Peltaster fructicola genome reveals evolution from an invasive phytopathogen to an ectophytic parasite.</title>
        <authorList>
            <person name="Xu C."/>
            <person name="Chen H."/>
            <person name="Gleason M.L."/>
            <person name="Xu J.R."/>
            <person name="Liu H."/>
            <person name="Zhang R."/>
            <person name="Sun G."/>
        </authorList>
    </citation>
    <scope>NUCLEOTIDE SEQUENCE [LARGE SCALE GENOMIC DNA]</scope>
    <source>
        <strain evidence="3 4">LNHT1506</strain>
    </source>
</reference>
<dbReference type="EMBL" id="CP051141">
    <property type="protein sequence ID" value="QIW98525.1"/>
    <property type="molecule type" value="Genomic_DNA"/>
</dbReference>
<evidence type="ECO:0000259" key="2">
    <source>
        <dbReference type="Pfam" id="PF11500"/>
    </source>
</evidence>
<name>A0A6H0XV18_9PEZI</name>
<accession>A0A6H0XV18</accession>
<organism evidence="3 4">
    <name type="scientific">Peltaster fructicola</name>
    <dbReference type="NCBI Taxonomy" id="286661"/>
    <lineage>
        <taxon>Eukaryota</taxon>
        <taxon>Fungi</taxon>
        <taxon>Dikarya</taxon>
        <taxon>Ascomycota</taxon>
        <taxon>Pezizomycotina</taxon>
        <taxon>Dothideomycetes</taxon>
        <taxon>Dothideomycetes incertae sedis</taxon>
        <taxon>Peltaster</taxon>
    </lineage>
</organism>
<evidence type="ECO:0000313" key="4">
    <source>
        <dbReference type="Proteomes" id="UP000503462"/>
    </source>
</evidence>
<gene>
    <name evidence="3" type="ORF">AMS68_004043</name>
</gene>
<feature type="region of interest" description="Disordered" evidence="1">
    <location>
        <begin position="152"/>
        <end position="171"/>
    </location>
</feature>
<feature type="compositionally biased region" description="Polar residues" evidence="1">
    <location>
        <begin position="162"/>
        <end position="171"/>
    </location>
</feature>
<feature type="region of interest" description="Disordered" evidence="1">
    <location>
        <begin position="254"/>
        <end position="298"/>
    </location>
</feature>
<feature type="region of interest" description="Disordered" evidence="1">
    <location>
        <begin position="1"/>
        <end position="51"/>
    </location>
</feature>
<dbReference type="Pfam" id="PF11500">
    <property type="entry name" value="Cut12"/>
    <property type="match status" value="1"/>
</dbReference>
<protein>
    <recommendedName>
        <fullName evidence="2">Spindle pole body-associated protein cut12 domain-containing protein</fullName>
    </recommendedName>
</protein>
<feature type="compositionally biased region" description="Polar residues" evidence="1">
    <location>
        <begin position="270"/>
        <end position="280"/>
    </location>
</feature>
<feature type="compositionally biased region" description="Basic and acidic residues" evidence="1">
    <location>
        <begin position="34"/>
        <end position="43"/>
    </location>
</feature>
<evidence type="ECO:0000313" key="3">
    <source>
        <dbReference type="EMBL" id="QIW98525.1"/>
    </source>
</evidence>
<proteinExistence type="predicted"/>
<dbReference type="AlphaFoldDB" id="A0A6H0XV18"/>
<dbReference type="OrthoDB" id="5383703at2759"/>
<evidence type="ECO:0000256" key="1">
    <source>
        <dbReference type="SAM" id="MobiDB-lite"/>
    </source>
</evidence>
<dbReference type="Proteomes" id="UP000503462">
    <property type="component" value="Chromosome 3"/>
</dbReference>